<evidence type="ECO:0000256" key="1">
    <source>
        <dbReference type="ARBA" id="ARBA00044755"/>
    </source>
</evidence>
<comment type="caution">
    <text evidence="2">The sequence shown here is derived from an EMBL/GenBank/DDBJ whole genome shotgun (WGS) entry which is preliminary data.</text>
</comment>
<dbReference type="InterPro" id="IPR007607">
    <property type="entry name" value="BacA/B"/>
</dbReference>
<dbReference type="EMBL" id="JBCDNA010000003">
    <property type="protein sequence ID" value="MEL4457404.1"/>
    <property type="molecule type" value="Genomic_DNA"/>
</dbReference>
<evidence type="ECO:0000313" key="3">
    <source>
        <dbReference type="Proteomes" id="UP001474120"/>
    </source>
</evidence>
<reference evidence="2 3" key="1">
    <citation type="submission" date="2024-04" db="EMBL/GenBank/DDBJ databases">
        <title>whole genome sequencing of Lutimonas vermicola strain IMCC1616.</title>
        <authorList>
            <person name="Bae S.S."/>
        </authorList>
    </citation>
    <scope>NUCLEOTIDE SEQUENCE [LARGE SCALE GENOMIC DNA]</scope>
    <source>
        <strain evidence="2 3">IMCC1616</strain>
    </source>
</reference>
<comment type="similarity">
    <text evidence="1">Belongs to the bactofilin family.</text>
</comment>
<organism evidence="2 3">
    <name type="scientific">Lutimonas vermicola</name>
    <dbReference type="NCBI Taxonomy" id="414288"/>
    <lineage>
        <taxon>Bacteria</taxon>
        <taxon>Pseudomonadati</taxon>
        <taxon>Bacteroidota</taxon>
        <taxon>Flavobacteriia</taxon>
        <taxon>Flavobacteriales</taxon>
        <taxon>Flavobacteriaceae</taxon>
        <taxon>Lutimonas</taxon>
    </lineage>
</organism>
<proteinExistence type="inferred from homology"/>
<dbReference type="PANTHER" id="PTHR35024:SF4">
    <property type="entry name" value="POLYMER-FORMING CYTOSKELETAL PROTEIN"/>
    <property type="match status" value="1"/>
</dbReference>
<dbReference type="Proteomes" id="UP001474120">
    <property type="component" value="Unassembled WGS sequence"/>
</dbReference>
<protein>
    <submittedName>
        <fullName evidence="2">Polymer-forming cytoskeletal protein</fullName>
    </submittedName>
</protein>
<gene>
    <name evidence="2" type="ORF">AABB81_15970</name>
</gene>
<dbReference type="PANTHER" id="PTHR35024">
    <property type="entry name" value="HYPOTHETICAL CYTOSOLIC PROTEIN"/>
    <property type="match status" value="1"/>
</dbReference>
<dbReference type="RefSeq" id="WP_342161565.1">
    <property type="nucleotide sequence ID" value="NZ_JBCDNA010000003.1"/>
</dbReference>
<keyword evidence="3" id="KW-1185">Reference proteome</keyword>
<dbReference type="Pfam" id="PF04519">
    <property type="entry name" value="Bactofilin"/>
    <property type="match status" value="1"/>
</dbReference>
<evidence type="ECO:0000313" key="2">
    <source>
        <dbReference type="EMBL" id="MEL4457404.1"/>
    </source>
</evidence>
<name>A0ABU9L4T6_9FLAO</name>
<accession>A0ABU9L4T6</accession>
<sequence length="132" mass="13869">MFNEKKESPNPVGERNIIAKNTSLVGDIKSDGDFRVDGKIEGTIKTSGRVVIGKEGFVSGTIECTNADIEGSFSGKLIVDQVLSLKNTADISGDVVMGKLSVEPGAAFNATCAMKGSVKVMPNDSEKTKKTA</sequence>